<evidence type="ECO:0000313" key="1">
    <source>
        <dbReference type="EMBL" id="MBA4631595.1"/>
    </source>
</evidence>
<dbReference type="AlphaFoldDB" id="A0A7C8Z201"/>
<name>A0A7C8Z201_OPUST</name>
<accession>A0A7C8Z201</accession>
<proteinExistence type="predicted"/>
<protein>
    <submittedName>
        <fullName evidence="1">Uncharacterized protein</fullName>
    </submittedName>
</protein>
<sequence>MGRLPWFDSCNLLGCAVFKSAVFSTVNAGAALTTGTAFLRLINRPCFSPFFSIKLNSISLSFSISVSSPKLSPPNNSKYSTQKVFISSTGMRSRLTMPLALFFSHHHPLQFLLSLHSSRPLH</sequence>
<reference evidence="1" key="1">
    <citation type="journal article" date="2013" name="J. Plant Res.">
        <title>Effect of fungi and light on seed germination of three Opuntia species from semiarid lands of central Mexico.</title>
        <authorList>
            <person name="Delgado-Sanchez P."/>
            <person name="Jimenez-Bremont J.F."/>
            <person name="Guerrero-Gonzalez Mde L."/>
            <person name="Flores J."/>
        </authorList>
    </citation>
    <scope>NUCLEOTIDE SEQUENCE</scope>
    <source>
        <tissue evidence="1">Cladode</tissue>
    </source>
</reference>
<organism evidence="1">
    <name type="scientific">Opuntia streptacantha</name>
    <name type="common">Prickly pear cactus</name>
    <name type="synonym">Opuntia cardona</name>
    <dbReference type="NCBI Taxonomy" id="393608"/>
    <lineage>
        <taxon>Eukaryota</taxon>
        <taxon>Viridiplantae</taxon>
        <taxon>Streptophyta</taxon>
        <taxon>Embryophyta</taxon>
        <taxon>Tracheophyta</taxon>
        <taxon>Spermatophyta</taxon>
        <taxon>Magnoliopsida</taxon>
        <taxon>eudicotyledons</taxon>
        <taxon>Gunneridae</taxon>
        <taxon>Pentapetalae</taxon>
        <taxon>Caryophyllales</taxon>
        <taxon>Cactineae</taxon>
        <taxon>Cactaceae</taxon>
        <taxon>Opuntioideae</taxon>
        <taxon>Opuntia</taxon>
    </lineage>
</organism>
<reference evidence="1" key="2">
    <citation type="submission" date="2020-07" db="EMBL/GenBank/DDBJ databases">
        <authorList>
            <person name="Vera ALvarez R."/>
            <person name="Arias-Moreno D.M."/>
            <person name="Jimenez-Jacinto V."/>
            <person name="Jimenez-Bremont J.F."/>
            <person name="Swaminathan K."/>
            <person name="Moose S.P."/>
            <person name="Guerrero-Gonzalez M.L."/>
            <person name="Marino-Ramirez L."/>
            <person name="Landsman D."/>
            <person name="Rodriguez-Kessler M."/>
            <person name="Delgado-Sanchez P."/>
        </authorList>
    </citation>
    <scope>NUCLEOTIDE SEQUENCE</scope>
    <source>
        <tissue evidence="1">Cladode</tissue>
    </source>
</reference>
<dbReference type="EMBL" id="GISG01078358">
    <property type="protein sequence ID" value="MBA4631595.1"/>
    <property type="molecule type" value="Transcribed_RNA"/>
</dbReference>